<keyword evidence="3" id="KW-1185">Reference proteome</keyword>
<dbReference type="SUPFAM" id="SSF47616">
    <property type="entry name" value="GST C-terminal domain-like"/>
    <property type="match status" value="1"/>
</dbReference>
<dbReference type="InterPro" id="IPR036249">
    <property type="entry name" value="Thioredoxin-like_sf"/>
</dbReference>
<dbReference type="PANTHER" id="PTHR42673">
    <property type="entry name" value="MALEYLACETOACETATE ISOMERASE"/>
    <property type="match status" value="1"/>
</dbReference>
<dbReference type="Gene3D" id="1.20.1050.10">
    <property type="match status" value="1"/>
</dbReference>
<organism evidence="2 3">
    <name type="scientific">Gloeobacter morelensis MG652769</name>
    <dbReference type="NCBI Taxonomy" id="2781736"/>
    <lineage>
        <taxon>Bacteria</taxon>
        <taxon>Bacillati</taxon>
        <taxon>Cyanobacteriota</taxon>
        <taxon>Cyanophyceae</taxon>
        <taxon>Gloeobacterales</taxon>
        <taxon>Gloeobacteraceae</taxon>
        <taxon>Gloeobacter</taxon>
        <taxon>Gloeobacter morelensis</taxon>
    </lineage>
</organism>
<dbReference type="PANTHER" id="PTHR42673:SF4">
    <property type="entry name" value="MALEYLACETOACETATE ISOMERASE"/>
    <property type="match status" value="1"/>
</dbReference>
<evidence type="ECO:0000259" key="1">
    <source>
        <dbReference type="PROSITE" id="PS50404"/>
    </source>
</evidence>
<name>A0ABY3PSY6_9CYAN</name>
<dbReference type="Proteomes" id="UP001054846">
    <property type="component" value="Chromosome"/>
</dbReference>
<dbReference type="CDD" id="cd03043">
    <property type="entry name" value="GST_N_1"/>
    <property type="match status" value="1"/>
</dbReference>
<protein>
    <submittedName>
        <fullName evidence="2">Glutathione S-transferase family protein</fullName>
    </submittedName>
</protein>
<dbReference type="InterPro" id="IPR040079">
    <property type="entry name" value="Glutathione_S-Trfase"/>
</dbReference>
<dbReference type="InterPro" id="IPR036282">
    <property type="entry name" value="Glutathione-S-Trfase_C_sf"/>
</dbReference>
<gene>
    <name evidence="2" type="ORF">ISF26_10515</name>
</gene>
<dbReference type="Pfam" id="PF13410">
    <property type="entry name" value="GST_C_2"/>
    <property type="match status" value="1"/>
</dbReference>
<dbReference type="SFLD" id="SFLDS00019">
    <property type="entry name" value="Glutathione_Transferase_(cytos"/>
    <property type="match status" value="1"/>
</dbReference>
<accession>A0ABY3PSY6</accession>
<dbReference type="Pfam" id="PF13409">
    <property type="entry name" value="GST_N_2"/>
    <property type="match status" value="1"/>
</dbReference>
<dbReference type="Gene3D" id="3.40.30.10">
    <property type="entry name" value="Glutaredoxin"/>
    <property type="match status" value="1"/>
</dbReference>
<reference evidence="2 3" key="1">
    <citation type="journal article" date="2021" name="Genome Biol. Evol.">
        <title>Complete Genome Sequencing of a Novel Gloeobacter Species from a Waterfall Cave in Mexico.</title>
        <authorList>
            <person name="Saw J.H."/>
            <person name="Cardona T."/>
            <person name="Montejano G."/>
        </authorList>
    </citation>
    <scope>NUCLEOTIDE SEQUENCE [LARGE SCALE GENOMIC DNA]</scope>
    <source>
        <strain evidence="2">MG652769</strain>
    </source>
</reference>
<feature type="domain" description="GST N-terminal" evidence="1">
    <location>
        <begin position="4"/>
        <end position="84"/>
    </location>
</feature>
<dbReference type="SUPFAM" id="SSF52833">
    <property type="entry name" value="Thioredoxin-like"/>
    <property type="match status" value="1"/>
</dbReference>
<dbReference type="RefSeq" id="WP_230843845.1">
    <property type="nucleotide sequence ID" value="NZ_CP063845.1"/>
</dbReference>
<evidence type="ECO:0000313" key="2">
    <source>
        <dbReference type="EMBL" id="UFP96607.1"/>
    </source>
</evidence>
<dbReference type="PROSITE" id="PS50404">
    <property type="entry name" value="GST_NTER"/>
    <property type="match status" value="1"/>
</dbReference>
<dbReference type="EMBL" id="CP063845">
    <property type="protein sequence ID" value="UFP96607.1"/>
    <property type="molecule type" value="Genomic_DNA"/>
</dbReference>
<dbReference type="CDD" id="cd03194">
    <property type="entry name" value="GST_C_3"/>
    <property type="match status" value="1"/>
</dbReference>
<sequence>MELPVLVIGNKNYSSWSLRPWLALKQAGFAFEEVRISLDSSETRAQILAYSPSGKVPVLTHGKLRIWESLAICEYVAEQLPEAGLWPADPAVRAVARAASCEMHAGFAALRAGMPMDTRARHTHWPMPPAVMDDIDRIANLWRRCRMEYGNGGDFLFGRFTIADAMYAPVVTRFISYGVLLDEDLGQYCEALLALAPFQRWLEEARREIETIDIPRP</sequence>
<proteinExistence type="predicted"/>
<evidence type="ECO:0000313" key="3">
    <source>
        <dbReference type="Proteomes" id="UP001054846"/>
    </source>
</evidence>
<dbReference type="InterPro" id="IPR004045">
    <property type="entry name" value="Glutathione_S-Trfase_N"/>
</dbReference>
<dbReference type="SFLD" id="SFLDG00358">
    <property type="entry name" value="Main_(cytGST)"/>
    <property type="match status" value="1"/>
</dbReference>